<accession>A0A6G8Q626</accession>
<dbReference type="SUPFAM" id="SSF53474">
    <property type="entry name" value="alpha/beta-Hydrolases"/>
    <property type="match status" value="1"/>
</dbReference>
<evidence type="ECO:0000313" key="2">
    <source>
        <dbReference type="EMBL" id="QIN81903.1"/>
    </source>
</evidence>
<dbReference type="InterPro" id="IPR029058">
    <property type="entry name" value="AB_hydrolase_fold"/>
</dbReference>
<feature type="domain" description="Xaa-Pro dipeptidyl-peptidase-like" evidence="1">
    <location>
        <begin position="18"/>
        <end position="275"/>
    </location>
</feature>
<dbReference type="GO" id="GO:0016787">
    <property type="term" value="F:hydrolase activity"/>
    <property type="evidence" value="ECO:0007669"/>
    <property type="project" value="UniProtKB-KW"/>
</dbReference>
<dbReference type="Pfam" id="PF02129">
    <property type="entry name" value="Peptidase_S15"/>
    <property type="match status" value="1"/>
</dbReference>
<dbReference type="Gene3D" id="3.40.50.1820">
    <property type="entry name" value="alpha/beta hydrolase"/>
    <property type="match status" value="1"/>
</dbReference>
<name>A0A6G8Q626_9ACTN</name>
<dbReference type="EMBL" id="CP045119">
    <property type="protein sequence ID" value="QIN81903.1"/>
    <property type="molecule type" value="Genomic_DNA"/>
</dbReference>
<dbReference type="RefSeq" id="WP_166173704.1">
    <property type="nucleotide sequence ID" value="NZ_CP045119.1"/>
</dbReference>
<evidence type="ECO:0000259" key="1">
    <source>
        <dbReference type="Pfam" id="PF02129"/>
    </source>
</evidence>
<organism evidence="2 3">
    <name type="scientific">Rubrobacter tropicus</name>
    <dbReference type="NCBI Taxonomy" id="2653851"/>
    <lineage>
        <taxon>Bacteria</taxon>
        <taxon>Bacillati</taxon>
        <taxon>Actinomycetota</taxon>
        <taxon>Rubrobacteria</taxon>
        <taxon>Rubrobacterales</taxon>
        <taxon>Rubrobacteraceae</taxon>
        <taxon>Rubrobacter</taxon>
    </lineage>
</organism>
<gene>
    <name evidence="2" type="ORF">GBA63_04040</name>
</gene>
<dbReference type="InterPro" id="IPR051411">
    <property type="entry name" value="Polyketide_trans_af380"/>
</dbReference>
<dbReference type="PANTHER" id="PTHR47751">
    <property type="entry name" value="SUPERFAMILY HYDROLASE, PUTATIVE (AFU_ORTHOLOGUE AFUA_2G16580)-RELATED"/>
    <property type="match status" value="1"/>
</dbReference>
<dbReference type="AlphaFoldDB" id="A0A6G8Q626"/>
<dbReference type="Proteomes" id="UP000501452">
    <property type="component" value="Chromosome"/>
</dbReference>
<dbReference type="Gene3D" id="1.10.10.800">
    <property type="match status" value="1"/>
</dbReference>
<keyword evidence="2" id="KW-0378">Hydrolase</keyword>
<dbReference type="KEGG" id="rub:GBA63_04040"/>
<dbReference type="PANTHER" id="PTHR47751:SF2">
    <property type="entry name" value="DLTD N-TERMINAL DOMAIN PROTEIN (AFU_ORTHOLOGUE AFUA_8G00380)-RELATED"/>
    <property type="match status" value="1"/>
</dbReference>
<reference evidence="2 3" key="1">
    <citation type="submission" date="2019-10" db="EMBL/GenBank/DDBJ databases">
        <title>Rubrobacter sp nov SCSIO 52090 isolated from a deep-sea sediment in the South China Sea.</title>
        <authorList>
            <person name="Chen R.W."/>
        </authorList>
    </citation>
    <scope>NUCLEOTIDE SEQUENCE [LARGE SCALE GENOMIC DNA]</scope>
    <source>
        <strain evidence="2 3">SCSIO 52909</strain>
    </source>
</reference>
<dbReference type="InterPro" id="IPR000383">
    <property type="entry name" value="Xaa-Pro-like_dom"/>
</dbReference>
<proteinExistence type="predicted"/>
<evidence type="ECO:0000313" key="3">
    <source>
        <dbReference type="Proteomes" id="UP000501452"/>
    </source>
</evidence>
<keyword evidence="3" id="KW-1185">Reference proteome</keyword>
<sequence length="310" mass="34719">MKSDVTFASGGLSCAGWLYVPDGLEDGERRPAIVMAHGFSAVKEMHLANFAEKFEEAGLVVLVFDYRYFGDSEGEPRVRLFPTEQHEDYRNAITWVSRRPEVDPDRIGVWGSSYSGGHVLHLAAFDKRIKAVVAQVPLADGWENAQRLMRPDIFAGFHDMLAEDRLRRYEGEGSTHIPVVAPEGEPSALPTPESYEWFTETGRSIAPNWRNEVSLESMEKFLEYNPAANIHRISPTPLLMIVAGNDTLTPTDLAVAAYDRALEPKSLVITRGAHFDAYTEPGLSETAIPAVQWFERHLLGRQFVEVETSR</sequence>
<protein>
    <submittedName>
        <fullName evidence="2">Alpha/beta fold hydrolase</fullName>
    </submittedName>
</protein>